<dbReference type="Proteomes" id="UP000623129">
    <property type="component" value="Unassembled WGS sequence"/>
</dbReference>
<dbReference type="EMBL" id="SWLB01000025">
    <property type="protein sequence ID" value="KAF3322399.1"/>
    <property type="molecule type" value="Genomic_DNA"/>
</dbReference>
<evidence type="ECO:0000256" key="1">
    <source>
        <dbReference type="SAM" id="MobiDB-lite"/>
    </source>
</evidence>
<proteinExistence type="predicted"/>
<name>A0A833QP20_9POAL</name>
<comment type="caution">
    <text evidence="2">The sequence shown here is derived from an EMBL/GenBank/DDBJ whole genome shotgun (WGS) entry which is preliminary data.</text>
</comment>
<reference evidence="2" key="1">
    <citation type="submission" date="2020-01" db="EMBL/GenBank/DDBJ databases">
        <title>Genome sequence of Kobresia littledalei, the first chromosome-level genome in the family Cyperaceae.</title>
        <authorList>
            <person name="Qu G."/>
        </authorList>
    </citation>
    <scope>NUCLEOTIDE SEQUENCE</scope>
    <source>
        <strain evidence="2">C.B.Clarke</strain>
        <tissue evidence="2">Leaf</tissue>
    </source>
</reference>
<protein>
    <submittedName>
        <fullName evidence="2">NAC domain-containing protein 7-like protein</fullName>
    </submittedName>
</protein>
<sequence length="269" mass="30919">MREAAMGKKLNKNQSRSGSILSIAVRVRLKVAFPVRICQVEVQKDDIKSGTRCSEPEVFVEQKENRKGGKKISDFCFSVISYWLVNLTYKNRRDLIFITEEGWVVCRVFKKRVASQTRIAVDPIFWYDDHVSLMPDLDSPRQLVHHPQMVYQNHIYNCKPELELHHLLPHESFLQMPQLESPNKLQNYINNHGTTVFSASTTPEESAQNLTDWRVLDKFVASQLSHENGANKEHSCSENTPIFQTEEKQEGAVDYASTSTSCGQNDSWE</sequence>
<evidence type="ECO:0000313" key="3">
    <source>
        <dbReference type="Proteomes" id="UP000623129"/>
    </source>
</evidence>
<organism evidence="2 3">
    <name type="scientific">Carex littledalei</name>
    <dbReference type="NCBI Taxonomy" id="544730"/>
    <lineage>
        <taxon>Eukaryota</taxon>
        <taxon>Viridiplantae</taxon>
        <taxon>Streptophyta</taxon>
        <taxon>Embryophyta</taxon>
        <taxon>Tracheophyta</taxon>
        <taxon>Spermatophyta</taxon>
        <taxon>Magnoliopsida</taxon>
        <taxon>Liliopsida</taxon>
        <taxon>Poales</taxon>
        <taxon>Cyperaceae</taxon>
        <taxon>Cyperoideae</taxon>
        <taxon>Cariceae</taxon>
        <taxon>Carex</taxon>
        <taxon>Carex subgen. Euthyceras</taxon>
    </lineage>
</organism>
<dbReference type="AlphaFoldDB" id="A0A833QP20"/>
<feature type="region of interest" description="Disordered" evidence="1">
    <location>
        <begin position="246"/>
        <end position="269"/>
    </location>
</feature>
<evidence type="ECO:0000313" key="2">
    <source>
        <dbReference type="EMBL" id="KAF3322399.1"/>
    </source>
</evidence>
<feature type="compositionally biased region" description="Polar residues" evidence="1">
    <location>
        <begin position="256"/>
        <end position="269"/>
    </location>
</feature>
<gene>
    <name evidence="2" type="ORF">FCM35_KLT13540</name>
</gene>
<accession>A0A833QP20</accession>
<dbReference type="OrthoDB" id="1919458at2759"/>
<keyword evidence="3" id="KW-1185">Reference proteome</keyword>